<name>A0A7M7GGK5_NASVI</name>
<dbReference type="Gene3D" id="3.40.50.1460">
    <property type="match status" value="1"/>
</dbReference>
<reference evidence="6" key="1">
    <citation type="submission" date="2021-01" db="UniProtKB">
        <authorList>
            <consortium name="EnsemblMetazoa"/>
        </authorList>
    </citation>
    <scope>IDENTIFICATION</scope>
</reference>
<dbReference type="OrthoDB" id="6044770at2759"/>
<dbReference type="GO" id="GO:0004197">
    <property type="term" value="F:cysteine-type endopeptidase activity"/>
    <property type="evidence" value="ECO:0007669"/>
    <property type="project" value="InterPro"/>
</dbReference>
<evidence type="ECO:0000259" key="4">
    <source>
        <dbReference type="PROSITE" id="PS50207"/>
    </source>
</evidence>
<dbReference type="InterPro" id="IPR029030">
    <property type="entry name" value="Caspase-like_dom_sf"/>
</dbReference>
<evidence type="ECO:0000259" key="5">
    <source>
        <dbReference type="PROSITE" id="PS50208"/>
    </source>
</evidence>
<organism evidence="6 7">
    <name type="scientific">Nasonia vitripennis</name>
    <name type="common">Parasitic wasp</name>
    <dbReference type="NCBI Taxonomy" id="7425"/>
    <lineage>
        <taxon>Eukaryota</taxon>
        <taxon>Metazoa</taxon>
        <taxon>Ecdysozoa</taxon>
        <taxon>Arthropoda</taxon>
        <taxon>Hexapoda</taxon>
        <taxon>Insecta</taxon>
        <taxon>Pterygota</taxon>
        <taxon>Neoptera</taxon>
        <taxon>Endopterygota</taxon>
        <taxon>Hymenoptera</taxon>
        <taxon>Apocrita</taxon>
        <taxon>Proctotrupomorpha</taxon>
        <taxon>Chalcidoidea</taxon>
        <taxon>Pteromalidae</taxon>
        <taxon>Pteromalinae</taxon>
        <taxon>Nasonia</taxon>
    </lineage>
</organism>
<evidence type="ECO:0000313" key="6">
    <source>
        <dbReference type="EnsemblMetazoa" id="XP_003425038"/>
    </source>
</evidence>
<evidence type="ECO:0000313" key="7">
    <source>
        <dbReference type="Proteomes" id="UP000002358"/>
    </source>
</evidence>
<dbReference type="InterPro" id="IPR011600">
    <property type="entry name" value="Pept_C14_caspase"/>
</dbReference>
<keyword evidence="7" id="KW-1185">Reference proteome</keyword>
<dbReference type="GO" id="GO:0043525">
    <property type="term" value="P:positive regulation of neuron apoptotic process"/>
    <property type="evidence" value="ECO:0007669"/>
    <property type="project" value="TreeGrafter"/>
</dbReference>
<dbReference type="PRINTS" id="PR00376">
    <property type="entry name" value="IL1BCENZYME"/>
</dbReference>
<accession>A0A7M7GGK5</accession>
<evidence type="ECO:0000256" key="2">
    <source>
        <dbReference type="RuleBase" id="RU003971"/>
    </source>
</evidence>
<dbReference type="AlphaFoldDB" id="A0A7M7GGK5"/>
<dbReference type="GO" id="GO:0006508">
    <property type="term" value="P:proteolysis"/>
    <property type="evidence" value="ECO:0007669"/>
    <property type="project" value="InterPro"/>
</dbReference>
<proteinExistence type="inferred from homology"/>
<dbReference type="InterPro" id="IPR002398">
    <property type="entry name" value="Pept_C14"/>
</dbReference>
<evidence type="ECO:0008006" key="8">
    <source>
        <dbReference type="Google" id="ProtNLM"/>
    </source>
</evidence>
<dbReference type="EnsemblMetazoa" id="XM_003424990">
    <property type="protein sequence ID" value="XP_003425038"/>
    <property type="gene ID" value="LOC100680000"/>
</dbReference>
<dbReference type="KEGG" id="nvi:100680000"/>
<dbReference type="InterPro" id="IPR015917">
    <property type="entry name" value="Pept_C14A"/>
</dbReference>
<dbReference type="PROSITE" id="PS50207">
    <property type="entry name" value="CASPASE_P10"/>
    <property type="match status" value="1"/>
</dbReference>
<dbReference type="PANTHER" id="PTHR10454:SF210">
    <property type="entry name" value="CASPASE-2"/>
    <property type="match status" value="1"/>
</dbReference>
<dbReference type="Pfam" id="PF00656">
    <property type="entry name" value="Peptidase_C14"/>
    <property type="match status" value="1"/>
</dbReference>
<dbReference type="GO" id="GO:0005737">
    <property type="term" value="C:cytoplasm"/>
    <property type="evidence" value="ECO:0007669"/>
    <property type="project" value="TreeGrafter"/>
</dbReference>
<dbReference type="GeneID" id="100680000"/>
<feature type="compositionally biased region" description="Low complexity" evidence="3">
    <location>
        <begin position="239"/>
        <end position="251"/>
    </location>
</feature>
<dbReference type="FunCoup" id="A0A7M7GGK5">
    <property type="interactions" value="281"/>
</dbReference>
<dbReference type="InterPro" id="IPR001309">
    <property type="entry name" value="Pept_C14_p20"/>
</dbReference>
<dbReference type="SUPFAM" id="SSF52129">
    <property type="entry name" value="Caspase-like"/>
    <property type="match status" value="1"/>
</dbReference>
<feature type="domain" description="Caspase family p20" evidence="5">
    <location>
        <begin position="263"/>
        <end position="386"/>
    </location>
</feature>
<dbReference type="PROSITE" id="PS50208">
    <property type="entry name" value="CASPASE_P20"/>
    <property type="match status" value="1"/>
</dbReference>
<dbReference type="PANTHER" id="PTHR10454">
    <property type="entry name" value="CASPASE"/>
    <property type="match status" value="1"/>
</dbReference>
<comment type="similarity">
    <text evidence="1 2">Belongs to the peptidase C14A family.</text>
</comment>
<dbReference type="RefSeq" id="XP_003425038.1">
    <property type="nucleotide sequence ID" value="XM_003424990.5"/>
</dbReference>
<dbReference type="Pfam" id="PF23724">
    <property type="entry name" value="Dredd_2nd"/>
    <property type="match status" value="1"/>
</dbReference>
<feature type="domain" description="Caspase family p10" evidence="4">
    <location>
        <begin position="413"/>
        <end position="446"/>
    </location>
</feature>
<dbReference type="CTD" id="31011"/>
<protein>
    <recommendedName>
        <fullName evidence="8">Caspase-8</fullName>
    </recommendedName>
</protein>
<dbReference type="InterPro" id="IPR056260">
    <property type="entry name" value="Dredd_2nd"/>
</dbReference>
<evidence type="ECO:0000256" key="3">
    <source>
        <dbReference type="SAM" id="MobiDB-lite"/>
    </source>
</evidence>
<dbReference type="GO" id="GO:0006915">
    <property type="term" value="P:apoptotic process"/>
    <property type="evidence" value="ECO:0007669"/>
    <property type="project" value="TreeGrafter"/>
</dbReference>
<dbReference type="Pfam" id="PF23725">
    <property type="entry name" value="Dredd_N"/>
    <property type="match status" value="1"/>
</dbReference>
<dbReference type="InterPro" id="IPR002138">
    <property type="entry name" value="Pept_C14_p10"/>
</dbReference>
<sequence length="502" mass="58574">MSLVIDAISTIPESLNNVVRFSRERFNPNVLQEIVQDADSLDEMDIVSIIFLFTDQETEIHQLIEFLLNDPATYFNTLRHRVNWEEKLLESLIIIGNIKVIKKLGFDNNEIEAMKVRFVYNVHNVSENLNKVIKSLYFVCSNLDTKEVSKLITKVNERLCSPVQLNSNKLWLEVYILYWLQQNYISINEDNPNLNNLIEDLKSIGCLIDLPFNFEDWKTTHRNLQDSSNTLINDNSMPYTSNNTYNQNDNNSETTRIPWGKNQKRLCIIINQKNFKNKVMYKFRRGSDADEKNLIETLRGCNFEIDEPKRDLTKSQMIDFLDSFNTERYNQYACIFMCILSHGSEGEVVFSDDKKISIDTIRDKFCCEKLQNVFKFIILQSCQGKQIGWVERNSEQSTGRLVTDGPTSPVFYKHFGLFQATLNGFVAFRNEDEGSWFIQDICTELRISTPTIVTEWVKKVKKRVGDRRATCTNFKEIEAVQIPCSSDTISDDYMIPKYQEFR</sequence>
<dbReference type="Proteomes" id="UP000002358">
    <property type="component" value="Chromosome 1"/>
</dbReference>
<dbReference type="SMART" id="SM00115">
    <property type="entry name" value="CASc"/>
    <property type="match status" value="1"/>
</dbReference>
<dbReference type="InParanoid" id="A0A7M7GGK5"/>
<feature type="region of interest" description="Disordered" evidence="3">
    <location>
        <begin position="232"/>
        <end position="251"/>
    </location>
</feature>
<evidence type="ECO:0000256" key="1">
    <source>
        <dbReference type="ARBA" id="ARBA00010134"/>
    </source>
</evidence>
<dbReference type="InterPro" id="IPR056259">
    <property type="entry name" value="Dredd_N"/>
</dbReference>